<dbReference type="Gene3D" id="1.10.10.10">
    <property type="entry name" value="Winged helix-like DNA-binding domain superfamily/Winged helix DNA-binding domain"/>
    <property type="match status" value="1"/>
</dbReference>
<protein>
    <submittedName>
        <fullName evidence="5">Winged helix DNA-binding protein</fullName>
    </submittedName>
</protein>
<dbReference type="InterPro" id="IPR036390">
    <property type="entry name" value="WH_DNA-bd_sf"/>
</dbReference>
<dbReference type="GO" id="GO:0003677">
    <property type="term" value="F:DNA binding"/>
    <property type="evidence" value="ECO:0007669"/>
    <property type="project" value="UniProtKB-KW"/>
</dbReference>
<dbReference type="AlphaFoldDB" id="A0A5P1WYI7"/>
<dbReference type="OrthoDB" id="3254893at2"/>
<dbReference type="SUPFAM" id="SSF46785">
    <property type="entry name" value="Winged helix' DNA-binding domain"/>
    <property type="match status" value="1"/>
</dbReference>
<keyword evidence="1" id="KW-0805">Transcription regulation</keyword>
<evidence type="ECO:0000256" key="1">
    <source>
        <dbReference type="ARBA" id="ARBA00023015"/>
    </source>
</evidence>
<name>A0A5P1WYI7_9LACO</name>
<evidence type="ECO:0000313" key="5">
    <source>
        <dbReference type="EMBL" id="QER66720.1"/>
    </source>
</evidence>
<dbReference type="GO" id="GO:0003700">
    <property type="term" value="F:DNA-binding transcription factor activity"/>
    <property type="evidence" value="ECO:0007669"/>
    <property type="project" value="InterPro"/>
</dbReference>
<evidence type="ECO:0000256" key="3">
    <source>
        <dbReference type="ARBA" id="ARBA00023163"/>
    </source>
</evidence>
<dbReference type="KEGG" id="lnn:F0161_01785"/>
<keyword evidence="2 5" id="KW-0238">DNA-binding</keyword>
<gene>
    <name evidence="5" type="ORF">F0161_01785</name>
</gene>
<organism evidence="5 6">
    <name type="scientific">Paucilactobacillus nenjiangensis</name>
    <dbReference type="NCBI Taxonomy" id="1296540"/>
    <lineage>
        <taxon>Bacteria</taxon>
        <taxon>Bacillati</taxon>
        <taxon>Bacillota</taxon>
        <taxon>Bacilli</taxon>
        <taxon>Lactobacillales</taxon>
        <taxon>Lactobacillaceae</taxon>
        <taxon>Paucilactobacillus</taxon>
    </lineage>
</organism>
<dbReference type="InterPro" id="IPR000835">
    <property type="entry name" value="HTH_MarR-typ"/>
</dbReference>
<evidence type="ECO:0000313" key="6">
    <source>
        <dbReference type="Proteomes" id="UP000325295"/>
    </source>
</evidence>
<reference evidence="5 6" key="1">
    <citation type="submission" date="2019-09" db="EMBL/GenBank/DDBJ databases">
        <title>Complete Genome Sequence of Lactobacillus nenjiangensis SH-Y15, isolated from sauerkraut.</title>
        <authorList>
            <person name="Yang H."/>
        </authorList>
    </citation>
    <scope>NUCLEOTIDE SEQUENCE [LARGE SCALE GENOMIC DNA]</scope>
    <source>
        <strain evidence="5 6">SH-Y15</strain>
    </source>
</reference>
<dbReference type="SMART" id="SM00347">
    <property type="entry name" value="HTH_MARR"/>
    <property type="match status" value="1"/>
</dbReference>
<dbReference type="PANTHER" id="PTHR42756:SF1">
    <property type="entry name" value="TRANSCRIPTIONAL REPRESSOR OF EMRAB OPERON"/>
    <property type="match status" value="1"/>
</dbReference>
<keyword evidence="3" id="KW-0804">Transcription</keyword>
<dbReference type="EMBL" id="CP043939">
    <property type="protein sequence ID" value="QER66720.1"/>
    <property type="molecule type" value="Genomic_DNA"/>
</dbReference>
<keyword evidence="6" id="KW-1185">Reference proteome</keyword>
<dbReference type="RefSeq" id="WP_150203410.1">
    <property type="nucleotide sequence ID" value="NZ_CP043939.1"/>
</dbReference>
<evidence type="ECO:0000259" key="4">
    <source>
        <dbReference type="PROSITE" id="PS50995"/>
    </source>
</evidence>
<dbReference type="Proteomes" id="UP000325295">
    <property type="component" value="Chromosome"/>
</dbReference>
<sequence length="204" mass="23788">MSSLSDDLMKQLRFIGTASSVFMSQKNQKLTGQDRVLVVVLEESDLTQSYLAEILDLRPSSLAELLKKMETNRDIVRVEDEQDKRVKHIQLTEQGRIKAEDLKQLASLSSSDAFLAGLDDQQKVQLGETIGRIIAGWSPEFRANSAKFVDPMDRLKAMQEMREEWFKNGEMPHKMSRHGFQDVFEKRFRDFHQRMHEENDRRDR</sequence>
<feature type="domain" description="HTH marR-type" evidence="4">
    <location>
        <begin position="1"/>
        <end position="135"/>
    </location>
</feature>
<proteinExistence type="predicted"/>
<accession>A0A5P1WYI7</accession>
<evidence type="ECO:0000256" key="2">
    <source>
        <dbReference type="ARBA" id="ARBA00023125"/>
    </source>
</evidence>
<dbReference type="PANTHER" id="PTHR42756">
    <property type="entry name" value="TRANSCRIPTIONAL REGULATOR, MARR"/>
    <property type="match status" value="1"/>
</dbReference>
<dbReference type="PROSITE" id="PS50995">
    <property type="entry name" value="HTH_MARR_2"/>
    <property type="match status" value="1"/>
</dbReference>
<dbReference type="InterPro" id="IPR036388">
    <property type="entry name" value="WH-like_DNA-bd_sf"/>
</dbReference>